<dbReference type="Proteomes" id="UP001244207">
    <property type="component" value="Unassembled WGS sequence"/>
</dbReference>
<gene>
    <name evidence="4" type="ORF">BDZ83DRAFT_765121</name>
</gene>
<dbReference type="GeneID" id="85399141"/>
<sequence>MARYLESDESHQAGTQHQVPEGTVVKKRPSSTARIHKSVNINLNGIIANVFIRTMTYSTDVFHFEPLPGNEHTHTIILLHGRGSNGEEFADEFFECEVSEDLARILALLALQDDGPEQPEDPLDDTPAPPPPRTLQALFPTIKWIFPSAPSIPSKRSKTDRTQWFDMWSTENPNEQEELQEPGLLESIDFITHLIDQESDLVSPDKIFLGGISQGFATAVAAYLRGCQALGGLIGYAGWAYPGLSPYEVPAGLFASDYTGWKIKCGDVNYQMAHTPIFLSHARDGSGLKEVEWHEYEYGGHWITEPDSIDQLVYFLKRNVGPLEDDSS</sequence>
<evidence type="ECO:0000259" key="3">
    <source>
        <dbReference type="Pfam" id="PF02230"/>
    </source>
</evidence>
<evidence type="ECO:0000256" key="2">
    <source>
        <dbReference type="SAM" id="MobiDB-lite"/>
    </source>
</evidence>
<dbReference type="InterPro" id="IPR029058">
    <property type="entry name" value="AB_hydrolase_fold"/>
</dbReference>
<dbReference type="PANTHER" id="PTHR10655">
    <property type="entry name" value="LYSOPHOSPHOLIPASE-RELATED"/>
    <property type="match status" value="1"/>
</dbReference>
<accession>A0AAD8XC73</accession>
<evidence type="ECO:0000313" key="5">
    <source>
        <dbReference type="Proteomes" id="UP001244207"/>
    </source>
</evidence>
<dbReference type="GO" id="GO:0005737">
    <property type="term" value="C:cytoplasm"/>
    <property type="evidence" value="ECO:0007669"/>
    <property type="project" value="TreeGrafter"/>
</dbReference>
<organism evidence="4 5">
    <name type="scientific">Glomerella acutata</name>
    <name type="common">Colletotrichum acutatum</name>
    <dbReference type="NCBI Taxonomy" id="27357"/>
    <lineage>
        <taxon>Eukaryota</taxon>
        <taxon>Fungi</taxon>
        <taxon>Dikarya</taxon>
        <taxon>Ascomycota</taxon>
        <taxon>Pezizomycotina</taxon>
        <taxon>Sordariomycetes</taxon>
        <taxon>Hypocreomycetidae</taxon>
        <taxon>Glomerellales</taxon>
        <taxon>Glomerellaceae</taxon>
        <taxon>Colletotrichum</taxon>
        <taxon>Colletotrichum acutatum species complex</taxon>
    </lineage>
</organism>
<name>A0AAD8XC73_GLOAC</name>
<dbReference type="RefSeq" id="XP_060359273.1">
    <property type="nucleotide sequence ID" value="XM_060515243.1"/>
</dbReference>
<comment type="caution">
    <text evidence="4">The sequence shown here is derived from an EMBL/GenBank/DDBJ whole genome shotgun (WGS) entry which is preliminary data.</text>
</comment>
<reference evidence="4" key="1">
    <citation type="submission" date="2021-12" db="EMBL/GenBank/DDBJ databases">
        <title>Comparative genomics, transcriptomics and evolutionary studies reveal genomic signatures of adaptation to plant cell wall in hemibiotrophic fungi.</title>
        <authorList>
            <consortium name="DOE Joint Genome Institute"/>
            <person name="Baroncelli R."/>
            <person name="Diaz J.F."/>
            <person name="Benocci T."/>
            <person name="Peng M."/>
            <person name="Battaglia E."/>
            <person name="Haridas S."/>
            <person name="Andreopoulos W."/>
            <person name="Labutti K."/>
            <person name="Pangilinan J."/>
            <person name="Floch G.L."/>
            <person name="Makela M.R."/>
            <person name="Henrissat B."/>
            <person name="Grigoriev I.V."/>
            <person name="Crouch J.A."/>
            <person name="De Vries R.P."/>
            <person name="Sukno S.A."/>
            <person name="Thon M.R."/>
        </authorList>
    </citation>
    <scope>NUCLEOTIDE SEQUENCE</scope>
    <source>
        <strain evidence="4">CBS 112980</strain>
    </source>
</reference>
<feature type="domain" description="Phospholipase/carboxylesterase/thioesterase" evidence="3">
    <location>
        <begin position="137"/>
        <end position="242"/>
    </location>
</feature>
<dbReference type="SUPFAM" id="SSF53474">
    <property type="entry name" value="alpha/beta-Hydrolases"/>
    <property type="match status" value="1"/>
</dbReference>
<proteinExistence type="inferred from homology"/>
<dbReference type="GO" id="GO:0008474">
    <property type="term" value="F:palmitoyl-(protein) hydrolase activity"/>
    <property type="evidence" value="ECO:0007669"/>
    <property type="project" value="TreeGrafter"/>
</dbReference>
<comment type="similarity">
    <text evidence="1">Belongs to the AB hydrolase superfamily. AB hydrolase 2 family.</text>
</comment>
<feature type="compositionally biased region" description="Basic and acidic residues" evidence="2">
    <location>
        <begin position="1"/>
        <end position="11"/>
    </location>
</feature>
<dbReference type="PANTHER" id="PTHR10655:SF63">
    <property type="entry name" value="PHOSPHOLIPASE_CARBOXYLESTERASE_THIOESTERASE DOMAIN-CONTAINING PROTEIN"/>
    <property type="match status" value="1"/>
</dbReference>
<protein>
    <recommendedName>
        <fullName evidence="3">Phospholipase/carboxylesterase/thioesterase domain-containing protein</fullName>
    </recommendedName>
</protein>
<dbReference type="AlphaFoldDB" id="A0AAD8XC73"/>
<dbReference type="InterPro" id="IPR003140">
    <property type="entry name" value="PLipase/COase/thioEstase"/>
</dbReference>
<dbReference type="InterPro" id="IPR050565">
    <property type="entry name" value="LYPA1-2/EST-like"/>
</dbReference>
<evidence type="ECO:0000313" key="4">
    <source>
        <dbReference type="EMBL" id="KAK1711949.1"/>
    </source>
</evidence>
<keyword evidence="5" id="KW-1185">Reference proteome</keyword>
<feature type="region of interest" description="Disordered" evidence="2">
    <location>
        <begin position="1"/>
        <end position="21"/>
    </location>
</feature>
<dbReference type="EMBL" id="JAHMHS010000153">
    <property type="protein sequence ID" value="KAK1711949.1"/>
    <property type="molecule type" value="Genomic_DNA"/>
</dbReference>
<evidence type="ECO:0000256" key="1">
    <source>
        <dbReference type="ARBA" id="ARBA00006499"/>
    </source>
</evidence>
<dbReference type="GO" id="GO:0052689">
    <property type="term" value="F:carboxylic ester hydrolase activity"/>
    <property type="evidence" value="ECO:0007669"/>
    <property type="project" value="TreeGrafter"/>
</dbReference>
<dbReference type="Pfam" id="PF02230">
    <property type="entry name" value="Abhydrolase_2"/>
    <property type="match status" value="1"/>
</dbReference>
<dbReference type="Gene3D" id="3.40.50.1820">
    <property type="entry name" value="alpha/beta hydrolase"/>
    <property type="match status" value="1"/>
</dbReference>